<comment type="caution">
    <text evidence="1">The sequence shown here is derived from an EMBL/GenBank/DDBJ whole genome shotgun (WGS) entry which is preliminary data.</text>
</comment>
<evidence type="ECO:0000313" key="2">
    <source>
        <dbReference type="Proteomes" id="UP000814140"/>
    </source>
</evidence>
<sequence length="242" mass="26439">MPGIDSITPPEEPSSPSSPTRTNTLVLTSLPEPYFHPIVMSALRDHFETYGEVHTWAPIRAFGRVILVYRSEEDAEEAKLHCDGIVIDATSETAEFTLRVFRGTHTSLTPSTPPTGPDERYLRPPPIEKNFLISPPGSPPVGWEPVKEDPPNPTPLADDLISALRKLQLSRGAPKGVEVLLDPEEGSGIGVYVEGCDTEDDDQVELVGYGDDDAEWTYGTDFPSRPVWKPVPTSLPPMPVSG</sequence>
<organism evidence="1 2">
    <name type="scientific">Artomyces pyxidatus</name>
    <dbReference type="NCBI Taxonomy" id="48021"/>
    <lineage>
        <taxon>Eukaryota</taxon>
        <taxon>Fungi</taxon>
        <taxon>Dikarya</taxon>
        <taxon>Basidiomycota</taxon>
        <taxon>Agaricomycotina</taxon>
        <taxon>Agaricomycetes</taxon>
        <taxon>Russulales</taxon>
        <taxon>Auriscalpiaceae</taxon>
        <taxon>Artomyces</taxon>
    </lineage>
</organism>
<reference evidence="1" key="2">
    <citation type="journal article" date="2022" name="New Phytol.">
        <title>Evolutionary transition to the ectomycorrhizal habit in the genomes of a hyperdiverse lineage of mushroom-forming fungi.</title>
        <authorList>
            <person name="Looney B."/>
            <person name="Miyauchi S."/>
            <person name="Morin E."/>
            <person name="Drula E."/>
            <person name="Courty P.E."/>
            <person name="Kohler A."/>
            <person name="Kuo A."/>
            <person name="LaButti K."/>
            <person name="Pangilinan J."/>
            <person name="Lipzen A."/>
            <person name="Riley R."/>
            <person name="Andreopoulos W."/>
            <person name="He G."/>
            <person name="Johnson J."/>
            <person name="Nolan M."/>
            <person name="Tritt A."/>
            <person name="Barry K.W."/>
            <person name="Grigoriev I.V."/>
            <person name="Nagy L.G."/>
            <person name="Hibbett D."/>
            <person name="Henrissat B."/>
            <person name="Matheny P.B."/>
            <person name="Labbe J."/>
            <person name="Martin F.M."/>
        </authorList>
    </citation>
    <scope>NUCLEOTIDE SEQUENCE</scope>
    <source>
        <strain evidence="1">HHB10654</strain>
    </source>
</reference>
<proteinExistence type="predicted"/>
<dbReference type="EMBL" id="MU277209">
    <property type="protein sequence ID" value="KAI0062072.1"/>
    <property type="molecule type" value="Genomic_DNA"/>
</dbReference>
<accession>A0ACB8T0T1</accession>
<protein>
    <submittedName>
        <fullName evidence="1">Calcipressin</fullName>
    </submittedName>
</protein>
<dbReference type="Proteomes" id="UP000814140">
    <property type="component" value="Unassembled WGS sequence"/>
</dbReference>
<keyword evidence="2" id="KW-1185">Reference proteome</keyword>
<evidence type="ECO:0000313" key="1">
    <source>
        <dbReference type="EMBL" id="KAI0062072.1"/>
    </source>
</evidence>
<reference evidence="1" key="1">
    <citation type="submission" date="2021-03" db="EMBL/GenBank/DDBJ databases">
        <authorList>
            <consortium name="DOE Joint Genome Institute"/>
            <person name="Ahrendt S."/>
            <person name="Looney B.P."/>
            <person name="Miyauchi S."/>
            <person name="Morin E."/>
            <person name="Drula E."/>
            <person name="Courty P.E."/>
            <person name="Chicoki N."/>
            <person name="Fauchery L."/>
            <person name="Kohler A."/>
            <person name="Kuo A."/>
            <person name="Labutti K."/>
            <person name="Pangilinan J."/>
            <person name="Lipzen A."/>
            <person name="Riley R."/>
            <person name="Andreopoulos W."/>
            <person name="He G."/>
            <person name="Johnson J."/>
            <person name="Barry K.W."/>
            <person name="Grigoriev I.V."/>
            <person name="Nagy L."/>
            <person name="Hibbett D."/>
            <person name="Henrissat B."/>
            <person name="Matheny P.B."/>
            <person name="Labbe J."/>
            <person name="Martin F."/>
        </authorList>
    </citation>
    <scope>NUCLEOTIDE SEQUENCE</scope>
    <source>
        <strain evidence="1">HHB10654</strain>
    </source>
</reference>
<name>A0ACB8T0T1_9AGAM</name>
<gene>
    <name evidence="1" type="ORF">BV25DRAFT_1907764</name>
</gene>